<proteinExistence type="predicted"/>
<sequence>MTDESISPSLSGFLDRVGLPASARDRVIAIDRELARELESDHPDTDGCASLVLEAADLLANAEALGFDWSAWDDDDDGEFEEEIDHV</sequence>
<evidence type="ECO:0000313" key="1">
    <source>
        <dbReference type="EMBL" id="MXN44089.1"/>
    </source>
</evidence>
<gene>
    <name evidence="1" type="ORF">GR138_02740</name>
</gene>
<reference evidence="1 2" key="1">
    <citation type="submission" date="2019-12" db="EMBL/GenBank/DDBJ databases">
        <title>Shinella kummerowiae sp. nov., a symbiotic bacterium isolated from root nodules of the herbal legume Kummerowia stipulacea.</title>
        <authorList>
            <person name="Gao J."/>
        </authorList>
    </citation>
    <scope>NUCLEOTIDE SEQUENCE [LARGE SCALE GENOMIC DNA]</scope>
    <source>
        <strain evidence="1 2">CCBAU 25048</strain>
    </source>
</reference>
<protein>
    <submittedName>
        <fullName evidence="1">Uncharacterized protein</fullName>
    </submittedName>
</protein>
<dbReference type="AlphaFoldDB" id="A0A6N8S4Y3"/>
<dbReference type="Proteomes" id="UP000435802">
    <property type="component" value="Unassembled WGS sequence"/>
</dbReference>
<accession>A0A6N8S4Y3</accession>
<organism evidence="1 2">
    <name type="scientific">Shinella kummerowiae</name>
    <dbReference type="NCBI Taxonomy" id="417745"/>
    <lineage>
        <taxon>Bacteria</taxon>
        <taxon>Pseudomonadati</taxon>
        <taxon>Pseudomonadota</taxon>
        <taxon>Alphaproteobacteria</taxon>
        <taxon>Hyphomicrobiales</taxon>
        <taxon>Rhizobiaceae</taxon>
        <taxon>Shinella</taxon>
    </lineage>
</organism>
<dbReference type="RefSeq" id="WP_160857066.1">
    <property type="nucleotide sequence ID" value="NZ_WUMK01000001.1"/>
</dbReference>
<dbReference type="OrthoDB" id="9932450at2"/>
<keyword evidence="2" id="KW-1185">Reference proteome</keyword>
<name>A0A6N8S4Y3_9HYPH</name>
<evidence type="ECO:0000313" key="2">
    <source>
        <dbReference type="Proteomes" id="UP000435802"/>
    </source>
</evidence>
<comment type="caution">
    <text evidence="1">The sequence shown here is derived from an EMBL/GenBank/DDBJ whole genome shotgun (WGS) entry which is preliminary data.</text>
</comment>
<dbReference type="EMBL" id="WUMK01000001">
    <property type="protein sequence ID" value="MXN44089.1"/>
    <property type="molecule type" value="Genomic_DNA"/>
</dbReference>